<reference evidence="1 2" key="1">
    <citation type="submission" date="2015-09" db="EMBL/GenBank/DDBJ databases">
        <title>Draft genome sequence of Kouleothrix aurantiaca JCM 19913.</title>
        <authorList>
            <person name="Hemp J."/>
        </authorList>
    </citation>
    <scope>NUCLEOTIDE SEQUENCE [LARGE SCALE GENOMIC DNA]</scope>
    <source>
        <strain evidence="1 2">COM-B</strain>
    </source>
</reference>
<dbReference type="Proteomes" id="UP000050509">
    <property type="component" value="Unassembled WGS sequence"/>
</dbReference>
<name>A0A0N8PT07_9CHLR</name>
<dbReference type="AlphaFoldDB" id="A0A0N8PT07"/>
<gene>
    <name evidence="1" type="ORF">SE17_05220</name>
</gene>
<dbReference type="EMBL" id="LJCR01000095">
    <property type="protein sequence ID" value="KPV54197.1"/>
    <property type="molecule type" value="Genomic_DNA"/>
</dbReference>
<evidence type="ECO:0000313" key="1">
    <source>
        <dbReference type="EMBL" id="KPV54197.1"/>
    </source>
</evidence>
<protein>
    <submittedName>
        <fullName evidence="1">Uncharacterized protein</fullName>
    </submittedName>
</protein>
<comment type="caution">
    <text evidence="1">The sequence shown here is derived from an EMBL/GenBank/DDBJ whole genome shotgun (WGS) entry which is preliminary data.</text>
</comment>
<organism evidence="1 2">
    <name type="scientific">Kouleothrix aurantiaca</name>
    <dbReference type="NCBI Taxonomy" id="186479"/>
    <lineage>
        <taxon>Bacteria</taxon>
        <taxon>Bacillati</taxon>
        <taxon>Chloroflexota</taxon>
        <taxon>Chloroflexia</taxon>
        <taxon>Chloroflexales</taxon>
        <taxon>Roseiflexineae</taxon>
        <taxon>Roseiflexaceae</taxon>
        <taxon>Kouleothrix</taxon>
    </lineage>
</organism>
<keyword evidence="2" id="KW-1185">Reference proteome</keyword>
<sequence length="74" mass="8767">MNEQLANLNEVLNITELARRAGREPKSVRDWVARNYEKLAEQERPFFARRLDGNAGWLVNLHHPLVEHYLEQSR</sequence>
<accession>A0A0N8PT07</accession>
<evidence type="ECO:0000313" key="2">
    <source>
        <dbReference type="Proteomes" id="UP000050509"/>
    </source>
</evidence>
<proteinExistence type="predicted"/>